<evidence type="ECO:0000313" key="1">
    <source>
        <dbReference type="EMBL" id="KAJ5166093.1"/>
    </source>
</evidence>
<evidence type="ECO:0000313" key="2">
    <source>
        <dbReference type="Proteomes" id="UP001149163"/>
    </source>
</evidence>
<dbReference type="RefSeq" id="XP_056542554.1">
    <property type="nucleotide sequence ID" value="XM_056686999.1"/>
</dbReference>
<dbReference type="Proteomes" id="UP001149163">
    <property type="component" value="Unassembled WGS sequence"/>
</dbReference>
<gene>
    <name evidence="1" type="ORF">N7482_004874</name>
</gene>
<keyword evidence="2" id="KW-1185">Reference proteome</keyword>
<organism evidence="1 2">
    <name type="scientific">Penicillium canariense</name>
    <dbReference type="NCBI Taxonomy" id="189055"/>
    <lineage>
        <taxon>Eukaryota</taxon>
        <taxon>Fungi</taxon>
        <taxon>Dikarya</taxon>
        <taxon>Ascomycota</taxon>
        <taxon>Pezizomycotina</taxon>
        <taxon>Eurotiomycetes</taxon>
        <taxon>Eurotiomycetidae</taxon>
        <taxon>Eurotiales</taxon>
        <taxon>Aspergillaceae</taxon>
        <taxon>Penicillium</taxon>
    </lineage>
</organism>
<name>A0A9W9I3S4_9EURO</name>
<accession>A0A9W9I3S4</accession>
<dbReference type="EMBL" id="JAPQKN010000003">
    <property type="protein sequence ID" value="KAJ5166093.1"/>
    <property type="molecule type" value="Genomic_DNA"/>
</dbReference>
<dbReference type="GeneID" id="81426175"/>
<proteinExistence type="predicted"/>
<dbReference type="AlphaFoldDB" id="A0A9W9I3S4"/>
<reference evidence="1" key="1">
    <citation type="submission" date="2022-11" db="EMBL/GenBank/DDBJ databases">
        <authorList>
            <person name="Petersen C."/>
        </authorList>
    </citation>
    <scope>NUCLEOTIDE SEQUENCE</scope>
    <source>
        <strain evidence="1">IBT 26290</strain>
    </source>
</reference>
<protein>
    <submittedName>
        <fullName evidence="1">Uncharacterized protein</fullName>
    </submittedName>
</protein>
<sequence length="213" mass="23502">MLTMNASEGEIHWVLGVSTLPSKERIGRHRHPLQMTRSCVVPLCQIVESRHPAPGIPLALLAPILAYARILRDIDSAGDLTAISWNPTTPQSFALSLPAWAQAKSWAPSSVQDDSRWLEVAPLPHRDGASTNEYRDSHRSAVEMAPELAMRDTEELLLQLEPPALQENDPSTPLYRLRAGKDAAPLDGPLGWIFHLPHCSPSSPWQNIPLVRG</sequence>
<reference evidence="1" key="2">
    <citation type="journal article" date="2023" name="IMA Fungus">
        <title>Comparative genomic study of the Penicillium genus elucidates a diverse pangenome and 15 lateral gene transfer events.</title>
        <authorList>
            <person name="Petersen C."/>
            <person name="Sorensen T."/>
            <person name="Nielsen M.R."/>
            <person name="Sondergaard T.E."/>
            <person name="Sorensen J.L."/>
            <person name="Fitzpatrick D.A."/>
            <person name="Frisvad J.C."/>
            <person name="Nielsen K.L."/>
        </authorList>
    </citation>
    <scope>NUCLEOTIDE SEQUENCE</scope>
    <source>
        <strain evidence="1">IBT 26290</strain>
    </source>
</reference>
<comment type="caution">
    <text evidence="1">The sequence shown here is derived from an EMBL/GenBank/DDBJ whole genome shotgun (WGS) entry which is preliminary data.</text>
</comment>